<feature type="region of interest" description="Disordered" evidence="1">
    <location>
        <begin position="1"/>
        <end position="70"/>
    </location>
</feature>
<evidence type="ECO:0000313" key="2">
    <source>
        <dbReference type="EMBL" id="CNU72972.1"/>
    </source>
</evidence>
<evidence type="ECO:0000313" key="3">
    <source>
        <dbReference type="Proteomes" id="UP000039217"/>
    </source>
</evidence>
<dbReference type="AlphaFoldDB" id="A0A655ETN6"/>
<sequence>MSRRRAIQPSPATMQSAQRDEQEAGNPTQPGVAHRPDRARQPGCAGSDGRCDERRIPGAVSSAGTVEGRHGQRTVCLRDGDRTCAHRAAPGHHAHDNVLRGRITTLAAAVHRRSGHHVCGRSDDRWRRVSRSHRHEFRLPSAQSHQARRRGGATVQTAAIRSDRGRGCARHRRHRYTGDGQVSHWHR</sequence>
<protein>
    <submittedName>
        <fullName evidence="2">Uncharacterized protein</fullName>
    </submittedName>
</protein>
<accession>A0A655ETN6</accession>
<gene>
    <name evidence="2" type="ORF">ERS007661_01097</name>
</gene>
<organism evidence="2 3">
    <name type="scientific">Mycobacterium tuberculosis</name>
    <dbReference type="NCBI Taxonomy" id="1773"/>
    <lineage>
        <taxon>Bacteria</taxon>
        <taxon>Bacillati</taxon>
        <taxon>Actinomycetota</taxon>
        <taxon>Actinomycetes</taxon>
        <taxon>Mycobacteriales</taxon>
        <taxon>Mycobacteriaceae</taxon>
        <taxon>Mycobacterium</taxon>
        <taxon>Mycobacterium tuberculosis complex</taxon>
    </lineage>
</organism>
<proteinExistence type="predicted"/>
<evidence type="ECO:0000256" key="1">
    <source>
        <dbReference type="SAM" id="MobiDB-lite"/>
    </source>
</evidence>
<dbReference type="Proteomes" id="UP000039217">
    <property type="component" value="Unassembled WGS sequence"/>
</dbReference>
<feature type="region of interest" description="Disordered" evidence="1">
    <location>
        <begin position="134"/>
        <end position="187"/>
    </location>
</feature>
<dbReference type="EMBL" id="CQQC01000269">
    <property type="protein sequence ID" value="CNU72972.1"/>
    <property type="molecule type" value="Genomic_DNA"/>
</dbReference>
<reference evidence="2 3" key="1">
    <citation type="submission" date="2015-03" db="EMBL/GenBank/DDBJ databases">
        <authorList>
            <consortium name="Pathogen Informatics"/>
        </authorList>
    </citation>
    <scope>NUCLEOTIDE SEQUENCE [LARGE SCALE GENOMIC DNA]</scope>
    <source>
        <strain evidence="2 3">D00501624</strain>
    </source>
</reference>
<name>A0A655ETN6_MYCTX</name>